<protein>
    <submittedName>
        <fullName evidence="1">Uncharacterized protein</fullName>
    </submittedName>
</protein>
<reference evidence="1 2" key="1">
    <citation type="journal article" date="2014" name="BMC Genomics">
        <title>Comparative genomics of the major fungal agents of human and animal Sporotrichosis: Sporothrix schenckii and Sporothrix brasiliensis.</title>
        <authorList>
            <person name="Teixeira M.M."/>
            <person name="de Almeida L.G."/>
            <person name="Kubitschek-Barreira P."/>
            <person name="Alves F.L."/>
            <person name="Kioshima E.S."/>
            <person name="Abadio A.K."/>
            <person name="Fernandes L."/>
            <person name="Derengowski L.S."/>
            <person name="Ferreira K.S."/>
            <person name="Souza R.C."/>
            <person name="Ruiz J.C."/>
            <person name="de Andrade N.C."/>
            <person name="Paes H.C."/>
            <person name="Nicola A.M."/>
            <person name="Albuquerque P."/>
            <person name="Gerber A.L."/>
            <person name="Martins V.P."/>
            <person name="Peconick L.D."/>
            <person name="Neto A.V."/>
            <person name="Chaucanez C.B."/>
            <person name="Silva P.A."/>
            <person name="Cunha O.L."/>
            <person name="de Oliveira F.F."/>
            <person name="dos Santos T.C."/>
            <person name="Barros A.L."/>
            <person name="Soares M.A."/>
            <person name="de Oliveira L.M."/>
            <person name="Marini M.M."/>
            <person name="Villalobos-Duno H."/>
            <person name="Cunha M.M."/>
            <person name="de Hoog S."/>
            <person name="da Silveira J.F."/>
            <person name="Henrissat B."/>
            <person name="Nino-Vega G.A."/>
            <person name="Cisalpino P.S."/>
            <person name="Mora-Montes H.M."/>
            <person name="Almeida S.R."/>
            <person name="Stajich J.E."/>
            <person name="Lopes-Bezerra L.M."/>
            <person name="Vasconcelos A.T."/>
            <person name="Felipe M.S."/>
        </authorList>
    </citation>
    <scope>NUCLEOTIDE SEQUENCE [LARGE SCALE GENOMIC DNA]</scope>
    <source>
        <strain evidence="1 2">5110</strain>
    </source>
</reference>
<dbReference type="RefSeq" id="XP_040621822.1">
    <property type="nucleotide sequence ID" value="XM_040764545.1"/>
</dbReference>
<sequence>MLRHGSSGSVDTNGARMPEFYRSAGFDTDDGDKVKIGAGSSVSTGKETRTWLAWRAKGQLTPGDPFYKNWREAGISEEETRETLDAVQAWADTEDAWLASLQCEMLAWK</sequence>
<name>A0A0C2JA66_9PEZI</name>
<dbReference type="GeneID" id="63679466"/>
<comment type="caution">
    <text evidence="1">The sequence shown here is derived from an EMBL/GenBank/DDBJ whole genome shotgun (WGS) entry which is preliminary data.</text>
</comment>
<organism evidence="1 2">
    <name type="scientific">Sporothrix brasiliensis 5110</name>
    <dbReference type="NCBI Taxonomy" id="1398154"/>
    <lineage>
        <taxon>Eukaryota</taxon>
        <taxon>Fungi</taxon>
        <taxon>Dikarya</taxon>
        <taxon>Ascomycota</taxon>
        <taxon>Pezizomycotina</taxon>
        <taxon>Sordariomycetes</taxon>
        <taxon>Sordariomycetidae</taxon>
        <taxon>Ophiostomatales</taxon>
        <taxon>Ophiostomataceae</taxon>
        <taxon>Sporothrix</taxon>
    </lineage>
</organism>
<dbReference type="VEuPathDB" id="FungiDB:SPBR_06283"/>
<dbReference type="HOGENOM" id="CLU_2185647_0_0_1"/>
<evidence type="ECO:0000313" key="1">
    <source>
        <dbReference type="EMBL" id="KIH93812.1"/>
    </source>
</evidence>
<gene>
    <name evidence="1" type="ORF">SPBR_06283</name>
</gene>
<keyword evidence="2" id="KW-1185">Reference proteome</keyword>
<evidence type="ECO:0000313" key="2">
    <source>
        <dbReference type="Proteomes" id="UP000031575"/>
    </source>
</evidence>
<accession>A0A0C2JA66</accession>
<dbReference type="AlphaFoldDB" id="A0A0C2JA66"/>
<proteinExistence type="predicted"/>
<dbReference type="Proteomes" id="UP000031575">
    <property type="component" value="Unassembled WGS sequence"/>
</dbReference>
<dbReference type="OrthoDB" id="10017101at2759"/>
<dbReference type="EMBL" id="AWTV01000004">
    <property type="protein sequence ID" value="KIH93812.1"/>
    <property type="molecule type" value="Genomic_DNA"/>
</dbReference>